<dbReference type="AlphaFoldDB" id="A0A7I8LL04"/>
<sequence>MRWVNEEALYGVDGCAEDPHDIVVHS</sequence>
<gene>
    <name evidence="1" type="ORF">SI8410_18021158</name>
</gene>
<protein>
    <submittedName>
        <fullName evidence="1">Uncharacterized protein</fullName>
    </submittedName>
</protein>
<evidence type="ECO:0000313" key="1">
    <source>
        <dbReference type="EMBL" id="CAA7410480.1"/>
    </source>
</evidence>
<dbReference type="Proteomes" id="UP000663760">
    <property type="component" value="Chromosome 18"/>
</dbReference>
<organism evidence="1 2">
    <name type="scientific">Spirodela intermedia</name>
    <name type="common">Intermediate duckweed</name>
    <dbReference type="NCBI Taxonomy" id="51605"/>
    <lineage>
        <taxon>Eukaryota</taxon>
        <taxon>Viridiplantae</taxon>
        <taxon>Streptophyta</taxon>
        <taxon>Embryophyta</taxon>
        <taxon>Tracheophyta</taxon>
        <taxon>Spermatophyta</taxon>
        <taxon>Magnoliopsida</taxon>
        <taxon>Liliopsida</taxon>
        <taxon>Araceae</taxon>
        <taxon>Lemnoideae</taxon>
        <taxon>Spirodela</taxon>
    </lineage>
</organism>
<proteinExistence type="predicted"/>
<name>A0A7I8LL04_SPIIN</name>
<keyword evidence="2" id="KW-1185">Reference proteome</keyword>
<evidence type="ECO:0000313" key="2">
    <source>
        <dbReference type="Proteomes" id="UP000663760"/>
    </source>
</evidence>
<dbReference type="EMBL" id="LR746281">
    <property type="protein sequence ID" value="CAA7410480.1"/>
    <property type="molecule type" value="Genomic_DNA"/>
</dbReference>
<accession>A0A7I8LL04</accession>
<reference evidence="1" key="1">
    <citation type="submission" date="2020-02" db="EMBL/GenBank/DDBJ databases">
        <authorList>
            <person name="Scholz U."/>
            <person name="Mascher M."/>
            <person name="Fiebig A."/>
        </authorList>
    </citation>
    <scope>NUCLEOTIDE SEQUENCE</scope>
</reference>